<dbReference type="SMART" id="SM00360">
    <property type="entry name" value="RRM"/>
    <property type="match status" value="1"/>
</dbReference>
<feature type="region of interest" description="Disordered" evidence="3">
    <location>
        <begin position="1"/>
        <end position="63"/>
    </location>
</feature>
<organism evidence="6 7">
    <name type="scientific">Papiliotrema laurentii</name>
    <name type="common">Cryptococcus laurentii</name>
    <dbReference type="NCBI Taxonomy" id="5418"/>
    <lineage>
        <taxon>Eukaryota</taxon>
        <taxon>Fungi</taxon>
        <taxon>Dikarya</taxon>
        <taxon>Basidiomycota</taxon>
        <taxon>Agaricomycotina</taxon>
        <taxon>Tremellomycetes</taxon>
        <taxon>Tremellales</taxon>
        <taxon>Rhynchogastremaceae</taxon>
        <taxon>Papiliotrema</taxon>
    </lineage>
</organism>
<dbReference type="CDD" id="cd00590">
    <property type="entry name" value="RRM_SF"/>
    <property type="match status" value="1"/>
</dbReference>
<accession>A0AAD9FTH6</accession>
<dbReference type="PROSITE" id="PS50879">
    <property type="entry name" value="RNASE_H_1"/>
    <property type="match status" value="1"/>
</dbReference>
<feature type="region of interest" description="Disordered" evidence="3">
    <location>
        <begin position="517"/>
        <end position="692"/>
    </location>
</feature>
<dbReference type="PANTHER" id="PTHR45880:SF1">
    <property type="entry name" value="RNA-BINDING MOTIF PROTEIN, X-LINKED 2"/>
    <property type="match status" value="1"/>
</dbReference>
<proteinExistence type="predicted"/>
<dbReference type="GO" id="GO:0000398">
    <property type="term" value="P:mRNA splicing, via spliceosome"/>
    <property type="evidence" value="ECO:0007669"/>
    <property type="project" value="TreeGrafter"/>
</dbReference>
<dbReference type="SUPFAM" id="SSF54928">
    <property type="entry name" value="RNA-binding domain, RBD"/>
    <property type="match status" value="1"/>
</dbReference>
<evidence type="ECO:0000256" key="2">
    <source>
        <dbReference type="PROSITE-ProRule" id="PRU00176"/>
    </source>
</evidence>
<feature type="domain" description="RNase H type-1" evidence="5">
    <location>
        <begin position="174"/>
        <end position="317"/>
    </location>
</feature>
<comment type="caution">
    <text evidence="6">The sequence shown here is derived from an EMBL/GenBank/DDBJ whole genome shotgun (WGS) entry which is preliminary data.</text>
</comment>
<dbReference type="InterPro" id="IPR012337">
    <property type="entry name" value="RNaseH-like_sf"/>
</dbReference>
<feature type="compositionally biased region" description="Polar residues" evidence="3">
    <location>
        <begin position="634"/>
        <end position="646"/>
    </location>
</feature>
<dbReference type="Gene3D" id="3.30.70.330">
    <property type="match status" value="1"/>
</dbReference>
<dbReference type="SUPFAM" id="SSF53098">
    <property type="entry name" value="Ribonuclease H-like"/>
    <property type="match status" value="1"/>
</dbReference>
<dbReference type="InterPro" id="IPR035979">
    <property type="entry name" value="RBD_domain_sf"/>
</dbReference>
<dbReference type="Pfam" id="PF00076">
    <property type="entry name" value="RRM_1"/>
    <property type="match status" value="1"/>
</dbReference>
<dbReference type="EMBL" id="JAODAN010000003">
    <property type="protein sequence ID" value="KAK1925848.1"/>
    <property type="molecule type" value="Genomic_DNA"/>
</dbReference>
<evidence type="ECO:0000313" key="7">
    <source>
        <dbReference type="Proteomes" id="UP001182556"/>
    </source>
</evidence>
<feature type="compositionally biased region" description="Polar residues" evidence="3">
    <location>
        <begin position="674"/>
        <end position="688"/>
    </location>
</feature>
<feature type="domain" description="RRM" evidence="4">
    <location>
        <begin position="408"/>
        <end position="491"/>
    </location>
</feature>
<protein>
    <recommendedName>
        <fullName evidence="8">RRM domain-containing protein</fullName>
    </recommendedName>
</protein>
<dbReference type="AlphaFoldDB" id="A0AAD9FTH6"/>
<evidence type="ECO:0000313" key="6">
    <source>
        <dbReference type="EMBL" id="KAK1925848.1"/>
    </source>
</evidence>
<evidence type="ECO:0000259" key="4">
    <source>
        <dbReference type="PROSITE" id="PS50102"/>
    </source>
</evidence>
<feature type="compositionally biased region" description="Basic and acidic residues" evidence="3">
    <location>
        <begin position="526"/>
        <end position="543"/>
    </location>
</feature>
<sequence length="876" mass="95343">MNGLPPFPPNGAKYSPSRAYDETPGFSYPPAGPPPAFTPFDAYGTEHPRPPFAYEQPSRPYDSEAYDPYQPASANAYNPVPPPPPIAFPPFQPPRAMPPATVPRAHNPAPGLSIPTRFSQHEPTELTLLTESTSVNLAGEAINVHSLPPSHLPIDKYVATSPAGAINVHRQLCRNASSIWYADGSSRAGEGWSAAIEWIIDSSRSGAKMRGCVGNGDALDAELGGICKAVEGFQEVLHQSIKDGKPMSHELIVFSDSQAAIVAIDTSSRPEALRFDRIWREICSEFPSAHLRLAWLPKGTSIEGHVLADKIATVGASNSYLKRKKENTLPEVYRRPNGGEPAPGGSTEAGPWQRGDADPSRRKSPFERPKPLLPSPYPEQGLHLDTGGAVAALSENGVDEELTGAKPGSIFVTHFPDQVSAKDIGILFAQYGNIVSVDIFHISQGVPRFAIVSYSDPASGLAAIDDLHHRAINLDTPFGRDNQVDLDIWRQWQGKLTVVLSDPSRLVPASVADEFPNLPEWALGNGKDRRDDREDDRPVHDRGYSPAQNRKRDHAGIAAEPSLSIPGLSPQSKKSRTLPPDDHSAPQLPNVKQEPSLANPQPDISNPAHPAQMPPFPPTHGTHIPYSPHVPLANTASPSGSQQSKSALPPTPISAEHAVESQDASRQRSVEPNPATSSSRRPLTNSAAEPQEYPIKVGAKTIRAQIGLIRRSFSKVHLSNWIAHSCFLASEIDQARRALQEDLYATDTGFLAGRELERRLSDKGITAQRMDAFITKVLKVLDGIAMAEADDTGNDEEQEDVEALQKELATILEPYPDQTKEAFSSASKLMEYLLRGKEAQERKRLEVERRVKVLEGMDRIGEVVGGVVRYLLSEDK</sequence>
<dbReference type="PROSITE" id="PS50102">
    <property type="entry name" value="RRM"/>
    <property type="match status" value="1"/>
</dbReference>
<dbReference type="Proteomes" id="UP001182556">
    <property type="component" value="Unassembled WGS sequence"/>
</dbReference>
<dbReference type="PANTHER" id="PTHR45880">
    <property type="entry name" value="RNA-BINDING MOTIF PROTEIN, X-LINKED 2"/>
    <property type="match status" value="1"/>
</dbReference>
<feature type="compositionally biased region" description="Basic and acidic residues" evidence="3">
    <location>
        <begin position="657"/>
        <end position="669"/>
    </location>
</feature>
<dbReference type="GO" id="GO:0004523">
    <property type="term" value="F:RNA-DNA hybrid ribonuclease activity"/>
    <property type="evidence" value="ECO:0007669"/>
    <property type="project" value="InterPro"/>
</dbReference>
<evidence type="ECO:0008006" key="8">
    <source>
        <dbReference type="Google" id="ProtNLM"/>
    </source>
</evidence>
<evidence type="ECO:0000259" key="5">
    <source>
        <dbReference type="PROSITE" id="PS50879"/>
    </source>
</evidence>
<feature type="compositionally biased region" description="Basic and acidic residues" evidence="3">
    <location>
        <begin position="355"/>
        <end position="370"/>
    </location>
</feature>
<evidence type="ECO:0000256" key="3">
    <source>
        <dbReference type="SAM" id="MobiDB-lite"/>
    </source>
</evidence>
<feature type="region of interest" description="Disordered" evidence="3">
    <location>
        <begin position="327"/>
        <end position="379"/>
    </location>
</feature>
<dbReference type="Gene3D" id="3.30.420.10">
    <property type="entry name" value="Ribonuclease H-like superfamily/Ribonuclease H"/>
    <property type="match status" value="1"/>
</dbReference>
<name>A0AAD9FTH6_PAPLA</name>
<evidence type="ECO:0000256" key="1">
    <source>
        <dbReference type="ARBA" id="ARBA00022884"/>
    </source>
</evidence>
<dbReference type="GO" id="GO:0005686">
    <property type="term" value="C:U2 snRNP"/>
    <property type="evidence" value="ECO:0007669"/>
    <property type="project" value="TreeGrafter"/>
</dbReference>
<dbReference type="InterPro" id="IPR012677">
    <property type="entry name" value="Nucleotide-bd_a/b_plait_sf"/>
</dbReference>
<dbReference type="GO" id="GO:0071011">
    <property type="term" value="C:precatalytic spliceosome"/>
    <property type="evidence" value="ECO:0007669"/>
    <property type="project" value="TreeGrafter"/>
</dbReference>
<keyword evidence="1 2" id="KW-0694">RNA-binding</keyword>
<keyword evidence="7" id="KW-1185">Reference proteome</keyword>
<gene>
    <name evidence="6" type="ORF">DB88DRAFT_485364</name>
</gene>
<dbReference type="InterPro" id="IPR051847">
    <property type="entry name" value="RNA_proc/Spliceosome_comp"/>
</dbReference>
<dbReference type="InterPro" id="IPR036397">
    <property type="entry name" value="RNaseH_sf"/>
</dbReference>
<dbReference type="InterPro" id="IPR000504">
    <property type="entry name" value="RRM_dom"/>
</dbReference>
<dbReference type="InterPro" id="IPR002156">
    <property type="entry name" value="RNaseH_domain"/>
</dbReference>
<reference evidence="6" key="1">
    <citation type="submission" date="2023-02" db="EMBL/GenBank/DDBJ databases">
        <title>Identification and recombinant expression of a fungal hydrolase from Papiliotrema laurentii that hydrolyzes apple cutin and clears colloidal polyester polyurethane.</title>
        <authorList>
            <consortium name="DOE Joint Genome Institute"/>
            <person name="Roman V.A."/>
            <person name="Bojanowski C."/>
            <person name="Crable B.R."/>
            <person name="Wagner D.N."/>
            <person name="Hung C.S."/>
            <person name="Nadeau L.J."/>
            <person name="Schratz L."/>
            <person name="Haridas S."/>
            <person name="Pangilinan J."/>
            <person name="Lipzen A."/>
            <person name="Na H."/>
            <person name="Yan M."/>
            <person name="Ng V."/>
            <person name="Grigoriev I.V."/>
            <person name="Spatafora J.W."/>
            <person name="Barlow D."/>
            <person name="Biffinger J."/>
            <person name="Kelley-Loughnane N."/>
            <person name="Varaljay V.A."/>
            <person name="Crookes-Goodson W.J."/>
        </authorList>
    </citation>
    <scope>NUCLEOTIDE SEQUENCE</scope>
    <source>
        <strain evidence="6">5307AH</strain>
    </source>
</reference>
<dbReference type="GO" id="GO:0071013">
    <property type="term" value="C:catalytic step 2 spliceosome"/>
    <property type="evidence" value="ECO:0007669"/>
    <property type="project" value="TreeGrafter"/>
</dbReference>
<dbReference type="GO" id="GO:0003723">
    <property type="term" value="F:RNA binding"/>
    <property type="evidence" value="ECO:0007669"/>
    <property type="project" value="UniProtKB-UniRule"/>
</dbReference>